<organism evidence="1 2">
    <name type="scientific">Apiospora kogelbergensis</name>
    <dbReference type="NCBI Taxonomy" id="1337665"/>
    <lineage>
        <taxon>Eukaryota</taxon>
        <taxon>Fungi</taxon>
        <taxon>Dikarya</taxon>
        <taxon>Ascomycota</taxon>
        <taxon>Pezizomycotina</taxon>
        <taxon>Sordariomycetes</taxon>
        <taxon>Xylariomycetidae</taxon>
        <taxon>Amphisphaeriales</taxon>
        <taxon>Apiosporaceae</taxon>
        <taxon>Apiospora</taxon>
    </lineage>
</organism>
<gene>
    <name evidence="1" type="ORF">PG999_008574</name>
</gene>
<reference evidence="1 2" key="1">
    <citation type="submission" date="2023-01" db="EMBL/GenBank/DDBJ databases">
        <title>Analysis of 21 Apiospora genomes using comparative genomics revels a genus with tremendous synthesis potential of carbohydrate active enzymes and secondary metabolites.</title>
        <authorList>
            <person name="Sorensen T."/>
        </authorList>
    </citation>
    <scope>NUCLEOTIDE SEQUENCE [LARGE SCALE GENOMIC DNA]</scope>
    <source>
        <strain evidence="1 2">CBS 117206</strain>
    </source>
</reference>
<protein>
    <submittedName>
        <fullName evidence="1">Uncharacterized protein</fullName>
    </submittedName>
</protein>
<dbReference type="EMBL" id="JAQQWP010000008">
    <property type="protein sequence ID" value="KAK8105215.1"/>
    <property type="molecule type" value="Genomic_DNA"/>
</dbReference>
<comment type="caution">
    <text evidence="1">The sequence shown here is derived from an EMBL/GenBank/DDBJ whole genome shotgun (WGS) entry which is preliminary data.</text>
</comment>
<evidence type="ECO:0000313" key="2">
    <source>
        <dbReference type="Proteomes" id="UP001392437"/>
    </source>
</evidence>
<sequence length="139" mass="15964">MNWVMHHMTQTTDNSVHEQWKEVLELLIRAGGSACPRPGLKMMSAIGQFIHPNIPDEITSLLIEQGRLDKVDVIAEFKYKWNSKKKVLALDRAERKAASEDVNLDLGRGWVRLAMQLQVIVRDDVNTNSNKKPLWRLYG</sequence>
<dbReference type="Proteomes" id="UP001392437">
    <property type="component" value="Unassembled WGS sequence"/>
</dbReference>
<evidence type="ECO:0000313" key="1">
    <source>
        <dbReference type="EMBL" id="KAK8105215.1"/>
    </source>
</evidence>
<keyword evidence="2" id="KW-1185">Reference proteome</keyword>
<proteinExistence type="predicted"/>
<dbReference type="AlphaFoldDB" id="A0AAW0QGR3"/>
<accession>A0AAW0QGR3</accession>
<name>A0AAW0QGR3_9PEZI</name>